<evidence type="ECO:0000256" key="1">
    <source>
        <dbReference type="ARBA" id="ARBA00001974"/>
    </source>
</evidence>
<dbReference type="InterPro" id="IPR006094">
    <property type="entry name" value="Oxid_FAD_bind_N"/>
</dbReference>
<dbReference type="FunFam" id="3.30.465.10:FF:000038">
    <property type="entry name" value="D-lactate dehydrogenase"/>
    <property type="match status" value="1"/>
</dbReference>
<keyword evidence="8" id="KW-0496">Mitochondrion</keyword>
<name>A0A367YFQ4_9ASCO</name>
<dbReference type="InterPro" id="IPR016169">
    <property type="entry name" value="FAD-bd_PCMH_sub2"/>
</dbReference>
<dbReference type="PANTHER" id="PTHR11748:SF117">
    <property type="entry name" value="AER321WP"/>
    <property type="match status" value="1"/>
</dbReference>
<dbReference type="STRING" id="5486.A0A367YFQ4"/>
<keyword evidence="6" id="KW-0809">Transit peptide</keyword>
<dbReference type="GO" id="GO:0008720">
    <property type="term" value="F:D-lactate dehydrogenase (NAD+) activity"/>
    <property type="evidence" value="ECO:0007669"/>
    <property type="project" value="TreeGrafter"/>
</dbReference>
<proteinExistence type="inferred from homology"/>
<comment type="subcellular location">
    <subcellularLocation>
        <location evidence="2">Mitochondrion</location>
    </subcellularLocation>
</comment>
<dbReference type="InterPro" id="IPR016166">
    <property type="entry name" value="FAD-bd_PCMH"/>
</dbReference>
<sequence>MSWRNILKSTPVRLSLSVGAIASTAFIGYKCGQTSVINNPPQNLFPHSSTTKLSSLSPPNYCPESEIPRVVSLIEQLGIKVVNTKPEIDHHTGNDFTTHKPLPHEIPQFIIYPESTEQVSQTLKILNEHKVPVVPFSGGTSLEGHFHSTRRGVVVDTSRMNKVLQINDNDLDVVVQAGVNWQALNEVLKPYGLMFGTDCAPNGLISGMIGTNASGINASRYGAMSANVISITAVLADGTIVKTKKRPRKSSAGYNLTNLFIGSEGTLGIVTEATCKVHPIPKVSTVVVVQFPLILDATNSVAQVFRSGLQPTAIELLDKDMMECLNYSGYTDGLDESPTLFINIGAVNRTVVDENVKILKSIVQTNKASSFVFAKNDQEAEELFSARKNAFYAMINWGKNELDPDIMIHVTDIAVPISKLTQTIDSINKIVQDSPFRSIVLSHAGDGNLHYDIFFKPGEVENVKKIVEEMVEVGLNNDGTCTGEHGVGNAKRRFLTMELGDDTIDLMRKIKLAIDPNRILNPDKIFKIDPEDTSDL</sequence>
<dbReference type="GO" id="GO:0005739">
    <property type="term" value="C:mitochondrion"/>
    <property type="evidence" value="ECO:0007669"/>
    <property type="project" value="UniProtKB-SubCell"/>
</dbReference>
<organism evidence="14 15">
    <name type="scientific">Candida viswanathii</name>
    <dbReference type="NCBI Taxonomy" id="5486"/>
    <lineage>
        <taxon>Eukaryota</taxon>
        <taxon>Fungi</taxon>
        <taxon>Dikarya</taxon>
        <taxon>Ascomycota</taxon>
        <taxon>Saccharomycotina</taxon>
        <taxon>Pichiomycetes</taxon>
        <taxon>Debaryomycetaceae</taxon>
        <taxon>Candida/Lodderomyces clade</taxon>
        <taxon>Candida</taxon>
    </lineage>
</organism>
<dbReference type="AlphaFoldDB" id="A0A367YFQ4"/>
<evidence type="ECO:0000256" key="11">
    <source>
        <dbReference type="ARBA" id="ARBA00055809"/>
    </source>
</evidence>
<evidence type="ECO:0000256" key="10">
    <source>
        <dbReference type="ARBA" id="ARBA00051436"/>
    </source>
</evidence>
<comment type="cofactor">
    <cofactor evidence="1">
        <name>FAD</name>
        <dbReference type="ChEBI" id="CHEBI:57692"/>
    </cofactor>
</comment>
<dbReference type="Proteomes" id="UP000253472">
    <property type="component" value="Unassembled WGS sequence"/>
</dbReference>
<comment type="caution">
    <text evidence="14">The sequence shown here is derived from an EMBL/GenBank/DDBJ whole genome shotgun (WGS) entry which is preliminary data.</text>
</comment>
<evidence type="ECO:0000259" key="13">
    <source>
        <dbReference type="PROSITE" id="PS51387"/>
    </source>
</evidence>
<evidence type="ECO:0000256" key="6">
    <source>
        <dbReference type="ARBA" id="ARBA00022946"/>
    </source>
</evidence>
<evidence type="ECO:0000256" key="4">
    <source>
        <dbReference type="ARBA" id="ARBA00022630"/>
    </source>
</evidence>
<comment type="function">
    <text evidence="11">Catalyzes the stereospecific oxidation of D-lactate to pyruvate.</text>
</comment>
<dbReference type="OrthoDB" id="7786253at2759"/>
<evidence type="ECO:0000313" key="14">
    <source>
        <dbReference type="EMBL" id="RCK64696.1"/>
    </source>
</evidence>
<dbReference type="PANTHER" id="PTHR11748">
    <property type="entry name" value="D-LACTATE DEHYDROGENASE"/>
    <property type="match status" value="1"/>
</dbReference>
<comment type="catalytic activity">
    <reaction evidence="10">
        <text>(R)-lactate + 2 Fe(III)-[cytochrome c] = 2 Fe(II)-[cytochrome c] + pyruvate + 2 H(+)</text>
        <dbReference type="Rhea" id="RHEA:13521"/>
        <dbReference type="Rhea" id="RHEA-COMP:10350"/>
        <dbReference type="Rhea" id="RHEA-COMP:14399"/>
        <dbReference type="ChEBI" id="CHEBI:15361"/>
        <dbReference type="ChEBI" id="CHEBI:15378"/>
        <dbReference type="ChEBI" id="CHEBI:16004"/>
        <dbReference type="ChEBI" id="CHEBI:29033"/>
        <dbReference type="ChEBI" id="CHEBI:29034"/>
        <dbReference type="EC" id="1.1.2.4"/>
    </reaction>
</comment>
<evidence type="ECO:0000256" key="7">
    <source>
        <dbReference type="ARBA" id="ARBA00023002"/>
    </source>
</evidence>
<gene>
    <name evidence="14" type="primary">DLD1_0</name>
    <name evidence="14" type="ORF">Cantr_00441</name>
</gene>
<evidence type="ECO:0000256" key="3">
    <source>
        <dbReference type="ARBA" id="ARBA00008000"/>
    </source>
</evidence>
<feature type="domain" description="FAD-binding PCMH-type" evidence="13">
    <location>
        <begin position="102"/>
        <end position="280"/>
    </location>
</feature>
<evidence type="ECO:0000256" key="5">
    <source>
        <dbReference type="ARBA" id="ARBA00022827"/>
    </source>
</evidence>
<evidence type="ECO:0000256" key="8">
    <source>
        <dbReference type="ARBA" id="ARBA00023128"/>
    </source>
</evidence>
<dbReference type="InterPro" id="IPR016171">
    <property type="entry name" value="Vanillyl_alc_oxidase_C-sub2"/>
</dbReference>
<dbReference type="FunFam" id="1.10.45.10:FF:000001">
    <property type="entry name" value="D-lactate dehydrogenase mitochondrial"/>
    <property type="match status" value="1"/>
</dbReference>
<reference evidence="14 15" key="1">
    <citation type="submission" date="2018-06" db="EMBL/GenBank/DDBJ databases">
        <title>Whole genome sequencing of Candida tropicalis (genome annotated by CSBL at Korea University).</title>
        <authorList>
            <person name="Ahn J."/>
        </authorList>
    </citation>
    <scope>NUCLEOTIDE SEQUENCE [LARGE SCALE GENOMIC DNA]</scope>
    <source>
        <strain evidence="14 15">ATCC 20962</strain>
    </source>
</reference>
<dbReference type="EC" id="1.1.2.4" evidence="9"/>
<dbReference type="InterPro" id="IPR036318">
    <property type="entry name" value="FAD-bd_PCMH-like_sf"/>
</dbReference>
<evidence type="ECO:0000313" key="15">
    <source>
        <dbReference type="Proteomes" id="UP000253472"/>
    </source>
</evidence>
<keyword evidence="5" id="KW-0274">FAD</keyword>
<evidence type="ECO:0000256" key="9">
    <source>
        <dbReference type="ARBA" id="ARBA00038897"/>
    </source>
</evidence>
<dbReference type="SUPFAM" id="SSF55103">
    <property type="entry name" value="FAD-linked oxidases, C-terminal domain"/>
    <property type="match status" value="1"/>
</dbReference>
<keyword evidence="7" id="KW-0560">Oxidoreductase</keyword>
<dbReference type="GO" id="GO:0004458">
    <property type="term" value="F:D-lactate dehydrogenase (cytochrome) activity"/>
    <property type="evidence" value="ECO:0007669"/>
    <property type="project" value="UniProtKB-EC"/>
</dbReference>
<dbReference type="GO" id="GO:1903457">
    <property type="term" value="P:lactate catabolic process"/>
    <property type="evidence" value="ECO:0007669"/>
    <property type="project" value="TreeGrafter"/>
</dbReference>
<protein>
    <recommendedName>
        <fullName evidence="9">D-lactate dehydrogenase (cytochrome)</fullName>
        <ecNumber evidence="9">1.1.2.4</ecNumber>
    </recommendedName>
    <alternativeName>
        <fullName evidence="12">D-lactate ferricytochrome C oxidoreductase</fullName>
    </alternativeName>
</protein>
<dbReference type="FunFam" id="3.30.70.2740:FF:000001">
    <property type="entry name" value="D-lactate dehydrogenase mitochondrial"/>
    <property type="match status" value="1"/>
</dbReference>
<dbReference type="GO" id="GO:0071949">
    <property type="term" value="F:FAD binding"/>
    <property type="evidence" value="ECO:0007669"/>
    <property type="project" value="InterPro"/>
</dbReference>
<dbReference type="SUPFAM" id="SSF56176">
    <property type="entry name" value="FAD-binding/transporter-associated domain-like"/>
    <property type="match status" value="1"/>
</dbReference>
<dbReference type="Pfam" id="PF02913">
    <property type="entry name" value="FAD-oxidase_C"/>
    <property type="match status" value="1"/>
</dbReference>
<dbReference type="EMBL" id="QLNQ01000022">
    <property type="protein sequence ID" value="RCK64696.1"/>
    <property type="molecule type" value="Genomic_DNA"/>
</dbReference>
<evidence type="ECO:0000256" key="12">
    <source>
        <dbReference type="ARBA" id="ARBA00083446"/>
    </source>
</evidence>
<dbReference type="Pfam" id="PF01565">
    <property type="entry name" value="FAD_binding_4"/>
    <property type="match status" value="1"/>
</dbReference>
<dbReference type="Gene3D" id="1.10.45.10">
    <property type="entry name" value="Vanillyl-alcohol Oxidase, Chain A, domain 4"/>
    <property type="match status" value="1"/>
</dbReference>
<comment type="similarity">
    <text evidence="3">Belongs to the FAD-binding oxidoreductase/transferase type 4 family.</text>
</comment>
<accession>A0A367YFQ4</accession>
<keyword evidence="4" id="KW-0285">Flavoprotein</keyword>
<dbReference type="Gene3D" id="3.30.465.10">
    <property type="match status" value="1"/>
</dbReference>
<keyword evidence="15" id="KW-1185">Reference proteome</keyword>
<evidence type="ECO:0000256" key="2">
    <source>
        <dbReference type="ARBA" id="ARBA00004173"/>
    </source>
</evidence>
<dbReference type="PROSITE" id="PS51387">
    <property type="entry name" value="FAD_PCMH"/>
    <property type="match status" value="1"/>
</dbReference>
<dbReference type="InterPro" id="IPR016164">
    <property type="entry name" value="FAD-linked_Oxase-like_C"/>
</dbReference>
<dbReference type="InterPro" id="IPR004113">
    <property type="entry name" value="FAD-bd_oxidored_4_C"/>
</dbReference>
<dbReference type="Gene3D" id="3.30.70.2740">
    <property type="match status" value="1"/>
</dbReference>